<dbReference type="EMBL" id="JAPDFL010000001">
    <property type="protein sequence ID" value="MCW1933371.1"/>
    <property type="molecule type" value="Genomic_DNA"/>
</dbReference>
<keyword evidence="3" id="KW-0809">Transit peptide</keyword>
<evidence type="ECO:0000256" key="2">
    <source>
        <dbReference type="ARBA" id="ARBA00022832"/>
    </source>
</evidence>
<comment type="similarity">
    <text evidence="1">Belongs to the enoyl-CoA hydratase/isomerase family.</text>
</comment>
<sequence length="262" mass="27733">MRDDLVLCDVAEQVAVVTMNRPQALNALSDGLLAALTGTLSALGTREDVKAVVIRGAGKAFCAGHDLKEMQAGRGAPDKGAAYFADLFTRCGTLMQLIPTLPQPVIAQVHGIATAAGCQLVASCDMAVAAEDTRFGVNGVNIGLFCSTPMVALTRNLPRKQALEMLTTGEFITAPRALDLGLINRIAPPEDLEAATLTLAQTVAAKLGAAVRIGKRAFYDQITLPLDQAYAHTGAVMVENMLLRDTDEGITAFIEKRKPDWA</sequence>
<evidence type="ECO:0000256" key="6">
    <source>
        <dbReference type="ARBA" id="ARBA00040545"/>
    </source>
</evidence>
<keyword evidence="8" id="KW-1185">Reference proteome</keyword>
<dbReference type="PANTHER" id="PTHR43602">
    <property type="match status" value="1"/>
</dbReference>
<dbReference type="InterPro" id="IPR001753">
    <property type="entry name" value="Enoyl-CoA_hydra/iso"/>
</dbReference>
<dbReference type="Gene3D" id="3.90.226.10">
    <property type="entry name" value="2-enoyl-CoA Hydratase, Chain A, domain 1"/>
    <property type="match status" value="1"/>
</dbReference>
<dbReference type="Proteomes" id="UP001208938">
    <property type="component" value="Unassembled WGS sequence"/>
</dbReference>
<protein>
    <recommendedName>
        <fullName evidence="6">Enoyl-CoA hydratase domain-containing protein 3, mitochondrial</fullName>
    </recommendedName>
</protein>
<comment type="caution">
    <text evidence="7">The sequence shown here is derived from an EMBL/GenBank/DDBJ whole genome shotgun (WGS) entry which is preliminary data.</text>
</comment>
<dbReference type="InterPro" id="IPR052377">
    <property type="entry name" value="Mitochondrial_ECH-domain"/>
</dbReference>
<dbReference type="RefSeq" id="WP_264506295.1">
    <property type="nucleotide sequence ID" value="NZ_JAPDFL010000001.1"/>
</dbReference>
<evidence type="ECO:0000313" key="8">
    <source>
        <dbReference type="Proteomes" id="UP001208938"/>
    </source>
</evidence>
<reference evidence="7 8" key="1">
    <citation type="submission" date="2022-10" db="EMBL/GenBank/DDBJ databases">
        <title>Pararhodobacter sp. nov., isolated from marine algae.</title>
        <authorList>
            <person name="Choi B.J."/>
            <person name="Kim J.M."/>
            <person name="Lee J.K."/>
            <person name="Choi D.G."/>
            <person name="Jeon C.O."/>
        </authorList>
    </citation>
    <scope>NUCLEOTIDE SEQUENCE [LARGE SCALE GENOMIC DNA]</scope>
    <source>
        <strain evidence="7 8">ZQ420</strain>
    </source>
</reference>
<name>A0ABT3H0M9_9RHOB</name>
<evidence type="ECO:0000256" key="1">
    <source>
        <dbReference type="ARBA" id="ARBA00005254"/>
    </source>
</evidence>
<dbReference type="NCBIfam" id="NF006008">
    <property type="entry name" value="PRK08139.1"/>
    <property type="match status" value="1"/>
</dbReference>
<evidence type="ECO:0000256" key="5">
    <source>
        <dbReference type="ARBA" id="ARBA00037410"/>
    </source>
</evidence>
<keyword evidence="2" id="KW-0276">Fatty acid metabolism</keyword>
<dbReference type="SUPFAM" id="SSF52096">
    <property type="entry name" value="ClpP/crotonase"/>
    <property type="match status" value="1"/>
</dbReference>
<organism evidence="7 8">
    <name type="scientific">Pararhodobacter zhoushanensis</name>
    <dbReference type="NCBI Taxonomy" id="2479545"/>
    <lineage>
        <taxon>Bacteria</taxon>
        <taxon>Pseudomonadati</taxon>
        <taxon>Pseudomonadota</taxon>
        <taxon>Alphaproteobacteria</taxon>
        <taxon>Rhodobacterales</taxon>
        <taxon>Paracoccaceae</taxon>
        <taxon>Pararhodobacter</taxon>
    </lineage>
</organism>
<dbReference type="InterPro" id="IPR014748">
    <property type="entry name" value="Enoyl-CoA_hydra_C"/>
</dbReference>
<gene>
    <name evidence="7" type="ORF">OKW52_14160</name>
</gene>
<keyword evidence="4" id="KW-0443">Lipid metabolism</keyword>
<dbReference type="InterPro" id="IPR029045">
    <property type="entry name" value="ClpP/crotonase-like_dom_sf"/>
</dbReference>
<dbReference type="Pfam" id="PF00378">
    <property type="entry name" value="ECH_1"/>
    <property type="match status" value="1"/>
</dbReference>
<dbReference type="PANTHER" id="PTHR43602:SF1">
    <property type="entry name" value="ENOYL-COA HYDRATASE DOMAIN-CONTAINING PROTEIN 3, MITOCHONDRIAL"/>
    <property type="match status" value="1"/>
</dbReference>
<evidence type="ECO:0000256" key="4">
    <source>
        <dbReference type="ARBA" id="ARBA00023098"/>
    </source>
</evidence>
<proteinExistence type="inferred from homology"/>
<dbReference type="CDD" id="cd06558">
    <property type="entry name" value="crotonase-like"/>
    <property type="match status" value="1"/>
</dbReference>
<dbReference type="Gene3D" id="1.10.12.10">
    <property type="entry name" value="Lyase 2-enoyl-coa Hydratase, Chain A, domain 2"/>
    <property type="match status" value="1"/>
</dbReference>
<evidence type="ECO:0000256" key="3">
    <source>
        <dbReference type="ARBA" id="ARBA00022946"/>
    </source>
</evidence>
<accession>A0ABT3H0M9</accession>
<evidence type="ECO:0000313" key="7">
    <source>
        <dbReference type="EMBL" id="MCW1933371.1"/>
    </source>
</evidence>
<keyword evidence="7" id="KW-0456">Lyase</keyword>
<dbReference type="GO" id="GO:0004300">
    <property type="term" value="F:enoyl-CoA hydratase activity"/>
    <property type="evidence" value="ECO:0007669"/>
    <property type="project" value="UniProtKB-EC"/>
</dbReference>
<comment type="function">
    <text evidence="5">May play a role in fatty acid biosynthesis and insulin sensitivity.</text>
</comment>